<dbReference type="PANTHER" id="PTHR42110:SF1">
    <property type="entry name" value="L-ASPARAGINASE, PUTATIVE (AFU_ORTHOLOGUE AFUA_3G11890)-RELATED"/>
    <property type="match status" value="1"/>
</dbReference>
<evidence type="ECO:0000313" key="2">
    <source>
        <dbReference type="Proteomes" id="UP000245695"/>
    </source>
</evidence>
<keyword evidence="2" id="KW-1185">Reference proteome</keyword>
<dbReference type="KEGG" id="rhom:FRIFI_0358"/>
<reference evidence="1 2" key="1">
    <citation type="submission" date="2014-09" db="EMBL/GenBank/DDBJ databases">
        <authorList>
            <person name="Hornung B.V."/>
        </authorList>
    </citation>
    <scope>NUCLEOTIDE SEQUENCE [LARGE SCALE GENOMIC DNA]</scope>
    <source>
        <strain evidence="1 2">FRIFI</strain>
    </source>
</reference>
<organism evidence="1 2">
    <name type="scientific">Romboutsia hominis</name>
    <dbReference type="NCBI Taxonomy" id="1507512"/>
    <lineage>
        <taxon>Bacteria</taxon>
        <taxon>Bacillati</taxon>
        <taxon>Bacillota</taxon>
        <taxon>Clostridia</taxon>
        <taxon>Peptostreptococcales</taxon>
        <taxon>Peptostreptococcaceae</taxon>
        <taxon>Romboutsia</taxon>
    </lineage>
</organism>
<protein>
    <submittedName>
        <fullName evidence="1">L-asparaginase II</fullName>
    </submittedName>
</protein>
<dbReference type="Pfam" id="PF06089">
    <property type="entry name" value="Asparaginase_II"/>
    <property type="match status" value="1"/>
</dbReference>
<dbReference type="RefSeq" id="WP_202819466.1">
    <property type="nucleotide sequence ID" value="NZ_FJTZ01000011.1"/>
</dbReference>
<sequence length="331" mass="36631">MIGAVNTYRGSLVECSHNVHIAVVDSNNKLLKYYSNPEKIIYARSSVKPIQVIQVLESGACEKYNISDKEIALMCSSHSSEDYHVEGINSILKKSNLSEDNLKCGTKVPFNLDVYKNLIRSGKDITKKHHSCSGKHCGMLISAKANKENLDDYLELKHPVQQRILNNMSKICGCDKKDILIGIDGCGAPTHALKLKNLAYGFAQMANPTNIYVKSEYINRITKAMISYPEMVGGSDRFCTELMKACKGRIFGKMGSEGVYLLGDKKNGIGIAVKTEDGSDISTNCAVVETLDQLGLISKEEKEKLSKFHNPKLKNARGKIIGETKSEFKLR</sequence>
<dbReference type="AlphaFoldDB" id="A0A2P2BNE3"/>
<dbReference type="PANTHER" id="PTHR42110">
    <property type="entry name" value="L-ASPARAGINASE, PUTATIVE (AFU_ORTHOLOGUE AFUA_3G11890)-RELATED"/>
    <property type="match status" value="1"/>
</dbReference>
<dbReference type="InterPro" id="IPR010349">
    <property type="entry name" value="Asparaginase_II"/>
</dbReference>
<evidence type="ECO:0000313" key="1">
    <source>
        <dbReference type="EMBL" id="CEI71906.1"/>
    </source>
</evidence>
<dbReference type="EMBL" id="LN650648">
    <property type="protein sequence ID" value="CEI71906.1"/>
    <property type="molecule type" value="Genomic_DNA"/>
</dbReference>
<dbReference type="Proteomes" id="UP000245695">
    <property type="component" value="Chromosome 1"/>
</dbReference>
<name>A0A2P2BNE3_9FIRM</name>
<proteinExistence type="predicted"/>
<accession>A0A2P2BNE3</accession>
<gene>
    <name evidence="1" type="ORF">FRIFI_0358</name>
</gene>